<protein>
    <submittedName>
        <fullName evidence="3">Uncharacterized protein</fullName>
    </submittedName>
</protein>
<sequence>NLITFGIRNSLSNSESPLPQMCSGSNEPNFSFVYSYYTDPRIVEAQRVQEEVIAHCKHNAELLTNEMTELKTILAAITMKYKVAEDARKVMYKRNSILMDDNAFLQQRLKETEIRRAFAEKAADSSEKELRESVETVKRLETALKEIISEGVNQDKKKRRALLLRERATSTTDIPALPVESTPEGSGDIADEEFEQTQAEKPLEDEVEEDEPELVQVKSMKIMQERAAGDSKKISKTHSKETAPERALDRVRHVKLVKVSQELERLKHMNSWKTSELGFKSRELKMKDAELAEAKKEILLLKNKLTQNSLSRKRINAKKWIENATQKRIAFKPNTTKYPPPKTPKKDEPKG</sequence>
<feature type="region of interest" description="Disordered" evidence="2">
    <location>
        <begin position="225"/>
        <end position="246"/>
    </location>
</feature>
<reference evidence="3" key="1">
    <citation type="journal article" date="2014" name="PLoS ONE">
        <title>Transcriptome-Based Identification of ABC Transporters in the Western Tarnished Plant Bug Lygus hesperus.</title>
        <authorList>
            <person name="Hull J.J."/>
            <person name="Chaney K."/>
            <person name="Geib S.M."/>
            <person name="Fabrick J.A."/>
            <person name="Brent C.S."/>
            <person name="Walsh D."/>
            <person name="Lavine L.C."/>
        </authorList>
    </citation>
    <scope>NUCLEOTIDE SEQUENCE</scope>
</reference>
<evidence type="ECO:0000256" key="1">
    <source>
        <dbReference type="SAM" id="Coils"/>
    </source>
</evidence>
<evidence type="ECO:0000313" key="3">
    <source>
        <dbReference type="EMBL" id="JAG25229.1"/>
    </source>
</evidence>
<name>A0A0A9XZ77_LYGHE</name>
<dbReference type="EMBL" id="GBHO01018375">
    <property type="protein sequence ID" value="JAG25229.1"/>
    <property type="molecule type" value="Transcribed_RNA"/>
</dbReference>
<feature type="region of interest" description="Disordered" evidence="2">
    <location>
        <begin position="326"/>
        <end position="351"/>
    </location>
</feature>
<dbReference type="AlphaFoldDB" id="A0A0A9XZ77"/>
<gene>
    <name evidence="3" type="ORF">CM83_28888</name>
</gene>
<accession>A0A0A9XZ77</accession>
<reference evidence="3" key="2">
    <citation type="submission" date="2014-07" db="EMBL/GenBank/DDBJ databases">
        <authorList>
            <person name="Hull J."/>
        </authorList>
    </citation>
    <scope>NUCLEOTIDE SEQUENCE</scope>
</reference>
<feature type="coiled-coil region" evidence="1">
    <location>
        <begin position="102"/>
        <end position="150"/>
    </location>
</feature>
<feature type="non-terminal residue" evidence="3">
    <location>
        <position position="1"/>
    </location>
</feature>
<proteinExistence type="predicted"/>
<organism evidence="3">
    <name type="scientific">Lygus hesperus</name>
    <name type="common">Western plant bug</name>
    <dbReference type="NCBI Taxonomy" id="30085"/>
    <lineage>
        <taxon>Eukaryota</taxon>
        <taxon>Metazoa</taxon>
        <taxon>Ecdysozoa</taxon>
        <taxon>Arthropoda</taxon>
        <taxon>Hexapoda</taxon>
        <taxon>Insecta</taxon>
        <taxon>Pterygota</taxon>
        <taxon>Neoptera</taxon>
        <taxon>Paraneoptera</taxon>
        <taxon>Hemiptera</taxon>
        <taxon>Heteroptera</taxon>
        <taxon>Panheteroptera</taxon>
        <taxon>Cimicomorpha</taxon>
        <taxon>Miridae</taxon>
        <taxon>Mirini</taxon>
        <taxon>Lygus</taxon>
    </lineage>
</organism>
<evidence type="ECO:0000256" key="2">
    <source>
        <dbReference type="SAM" id="MobiDB-lite"/>
    </source>
</evidence>
<keyword evidence="1" id="KW-0175">Coiled coil</keyword>